<dbReference type="RefSeq" id="WP_055673292.1">
    <property type="nucleotide sequence ID" value="NZ_CXWD01000018.1"/>
</dbReference>
<dbReference type="Proteomes" id="UP000053235">
    <property type="component" value="Unassembled WGS sequence"/>
</dbReference>
<accession>A0A0M7AI77</accession>
<gene>
    <name evidence="2" type="ORF">LAX5112_04001</name>
</gene>
<evidence type="ECO:0000256" key="1">
    <source>
        <dbReference type="SAM" id="MobiDB-lite"/>
    </source>
</evidence>
<feature type="region of interest" description="Disordered" evidence="1">
    <location>
        <begin position="87"/>
        <end position="126"/>
    </location>
</feature>
<dbReference type="OrthoDB" id="7678346at2"/>
<protein>
    <submittedName>
        <fullName evidence="2">Uncharacterized protein</fullName>
    </submittedName>
</protein>
<sequence>MATTIERPIAAQVVAHATEYPADRDGDGTGYGRDKKRTAERQDQDTGSSNEDPAVLIDDHHTVDHTLDGIAAYKAAALEVLEPGVDHGPVHPLPGPVDKVPPQNVRHAYEDHPDGEEPPHAVNVAT</sequence>
<keyword evidence="3" id="KW-1185">Reference proteome</keyword>
<dbReference type="AlphaFoldDB" id="A0A0M7AI77"/>
<organism evidence="2 3">
    <name type="scientific">Roseibium alexandrii</name>
    <dbReference type="NCBI Taxonomy" id="388408"/>
    <lineage>
        <taxon>Bacteria</taxon>
        <taxon>Pseudomonadati</taxon>
        <taxon>Pseudomonadota</taxon>
        <taxon>Alphaproteobacteria</taxon>
        <taxon>Hyphomicrobiales</taxon>
        <taxon>Stappiaceae</taxon>
        <taxon>Roseibium</taxon>
    </lineage>
</organism>
<dbReference type="STRING" id="388408.LAX5112_04001"/>
<proteinExistence type="predicted"/>
<feature type="region of interest" description="Disordered" evidence="1">
    <location>
        <begin position="16"/>
        <end position="55"/>
    </location>
</feature>
<evidence type="ECO:0000313" key="3">
    <source>
        <dbReference type="Proteomes" id="UP000053235"/>
    </source>
</evidence>
<name>A0A0M7AI77_9HYPH</name>
<feature type="compositionally biased region" description="Basic and acidic residues" evidence="1">
    <location>
        <begin position="107"/>
        <end position="119"/>
    </location>
</feature>
<reference evidence="3" key="1">
    <citation type="submission" date="2015-07" db="EMBL/GenBank/DDBJ databases">
        <authorList>
            <person name="Rodrigo-Torres Lidia"/>
            <person name="Arahal R.David."/>
        </authorList>
    </citation>
    <scope>NUCLEOTIDE SEQUENCE [LARGE SCALE GENOMIC DNA]</scope>
    <source>
        <strain evidence="3">CECT 5112</strain>
    </source>
</reference>
<evidence type="ECO:0000313" key="2">
    <source>
        <dbReference type="EMBL" id="CTQ74845.1"/>
    </source>
</evidence>
<dbReference type="EMBL" id="CXWD01000018">
    <property type="protein sequence ID" value="CTQ74845.1"/>
    <property type="molecule type" value="Genomic_DNA"/>
</dbReference>